<dbReference type="InterPro" id="IPR012677">
    <property type="entry name" value="Nucleotide-bd_a/b_plait_sf"/>
</dbReference>
<feature type="compositionally biased region" description="Basic and acidic residues" evidence="9">
    <location>
        <begin position="701"/>
        <end position="724"/>
    </location>
</feature>
<feature type="compositionally biased region" description="Basic residues" evidence="9">
    <location>
        <begin position="542"/>
        <end position="553"/>
    </location>
</feature>
<evidence type="ECO:0000259" key="10">
    <source>
        <dbReference type="PROSITE" id="PS50102"/>
    </source>
</evidence>
<dbReference type="FunFam" id="3.30.70.330:FF:000318">
    <property type="entry name" value="Zinc finger CCCH domain-containing protein 5"/>
    <property type="match status" value="1"/>
</dbReference>
<evidence type="ECO:0000259" key="11">
    <source>
        <dbReference type="PROSITE" id="PS50103"/>
    </source>
</evidence>
<dbReference type="GO" id="GO:0008270">
    <property type="term" value="F:zinc ion binding"/>
    <property type="evidence" value="ECO:0007669"/>
    <property type="project" value="UniProtKB-KW"/>
</dbReference>
<protein>
    <submittedName>
        <fullName evidence="12">Uncharacterized protein</fullName>
    </submittedName>
</protein>
<dbReference type="CDD" id="cd12540">
    <property type="entry name" value="RRM_U2AFBPL"/>
    <property type="match status" value="1"/>
</dbReference>
<keyword evidence="1 8" id="KW-0479">Metal-binding</keyword>
<evidence type="ECO:0000256" key="2">
    <source>
        <dbReference type="ARBA" id="ARBA00022737"/>
    </source>
</evidence>
<feature type="compositionally biased region" description="Basic residues" evidence="9">
    <location>
        <begin position="772"/>
        <end position="783"/>
    </location>
</feature>
<keyword evidence="2" id="KW-0677">Repeat</keyword>
<feature type="zinc finger region" description="C3H1-type" evidence="8">
    <location>
        <begin position="246"/>
        <end position="274"/>
    </location>
</feature>
<dbReference type="Proteomes" id="UP000604825">
    <property type="component" value="Unassembled WGS sequence"/>
</dbReference>
<dbReference type="InterPro" id="IPR003954">
    <property type="entry name" value="RRM_euk-type"/>
</dbReference>
<evidence type="ECO:0000256" key="3">
    <source>
        <dbReference type="ARBA" id="ARBA00022771"/>
    </source>
</evidence>
<feature type="compositionally biased region" description="Basic and acidic residues" evidence="9">
    <location>
        <begin position="137"/>
        <end position="154"/>
    </location>
</feature>
<feature type="compositionally biased region" description="Basic and acidic residues" evidence="9">
    <location>
        <begin position="193"/>
        <end position="206"/>
    </location>
</feature>
<dbReference type="GO" id="GO:0089701">
    <property type="term" value="C:U2AF complex"/>
    <property type="evidence" value="ECO:0007669"/>
    <property type="project" value="InterPro"/>
</dbReference>
<feature type="compositionally biased region" description="Basic and acidic residues" evidence="9">
    <location>
        <begin position="476"/>
        <end position="528"/>
    </location>
</feature>
<keyword evidence="3 8" id="KW-0863">Zinc-finger</keyword>
<comment type="caution">
    <text evidence="12">The sequence shown here is derived from an EMBL/GenBank/DDBJ whole genome shotgun (WGS) entry which is preliminary data.</text>
</comment>
<feature type="compositionally biased region" description="Low complexity" evidence="9">
    <location>
        <begin position="740"/>
        <end position="760"/>
    </location>
</feature>
<feature type="compositionally biased region" description="Basic and acidic residues" evidence="9">
    <location>
        <begin position="554"/>
        <end position="565"/>
    </location>
</feature>
<dbReference type="GO" id="GO:0000398">
    <property type="term" value="P:mRNA splicing, via spliceosome"/>
    <property type="evidence" value="ECO:0007669"/>
    <property type="project" value="InterPro"/>
</dbReference>
<dbReference type="GO" id="GO:0003723">
    <property type="term" value="F:RNA binding"/>
    <property type="evidence" value="ECO:0007669"/>
    <property type="project" value="UniProtKB-UniRule"/>
</dbReference>
<dbReference type="OrthoDB" id="423462at2759"/>
<dbReference type="PRINTS" id="PR01848">
    <property type="entry name" value="U2AUXFACTOR"/>
</dbReference>
<evidence type="ECO:0000313" key="12">
    <source>
        <dbReference type="EMBL" id="CAD6343885.1"/>
    </source>
</evidence>
<dbReference type="GO" id="GO:0003677">
    <property type="term" value="F:DNA binding"/>
    <property type="evidence" value="ECO:0007669"/>
    <property type="project" value="UniProtKB-KW"/>
</dbReference>
<feature type="region of interest" description="Disordered" evidence="9">
    <location>
        <begin position="130"/>
        <end position="166"/>
    </location>
</feature>
<sequence length="783" mass="89351">MENCFTVYLMEKVPHHINFPCHRSIVNQLTYSCQGLGFFEARGSGDSADKEGEAEGAEEGAPPEAREEAAARARARPAAEAPAADPEEERRLLEIQQAEAAAESERARHAFEDAERRWLEAAAARAAEKAAAAAAEEEARAAEASARKERKDDQGNQSEEDSEWEYVEDGPAEIIWKGSEIIVKKKKVKVPKGSKEKLPVHEEDRPTSNPLPPQSVAFVAQRREPSLSAQEVLDKVAQETPNFGTEQDKAHCPFHLKTGACRFGVRCSRVHFYPDKSSTLLMKSMYNGPGLALEQDEGLEFTDEEIEQSYEEFYEDVHTEFLKFGELANFKVCRNGSFHLRGNVYVHYKSLDSALLAYSSMNGRYFAGKQITCEFVAVTRWKAAICGDYMRSRYKTCSHGAACNFIHCFHNPGGDYEWADWDNPPPRYWIRKMTALFGPSVDTMYEKESDTPNFKSSEGSYRKKLKISSNRYVSRGSRDEDVHTRHSQDYSHSKQERSSHSMDYEYKRHRRDSSAVDKRRRQDVEDTNGRQFSPMGNGSESHRHKHEERHRRDHGNGEKEDDKTRPSKHCSGRHGSLEPGYSDWPSDFTDTDIRKGPSGEKSTSRYEYDDAKRSRRGSSEYYNLERHHSTAQKPTGTEHNTKRRSRRDIEDYYHDENGGGKGKPRKHDHHDSNDRWVATNSDVDSDVDRYQSSSFKGTRLGRKDDAHPDSEARHQRSSRSTKDDRRRKRHSGNRRHSGTEEGTSESGSGELSSDSWSWRSRSSEENFSAHRSERKRSVGKKSS</sequence>
<keyword evidence="4 8" id="KW-0862">Zinc</keyword>
<dbReference type="PANTHER" id="PTHR12620">
    <property type="entry name" value="U2 SNRNP AUXILIARY FACTOR, SMALL SUBUNIT"/>
    <property type="match status" value="1"/>
</dbReference>
<dbReference type="AlphaFoldDB" id="A0A811SRM2"/>
<dbReference type="SUPFAM" id="SSF54928">
    <property type="entry name" value="RNA-binding domain, RBD"/>
    <property type="match status" value="1"/>
</dbReference>
<proteinExistence type="predicted"/>
<evidence type="ECO:0000256" key="7">
    <source>
        <dbReference type="PROSITE-ProRule" id="PRU00176"/>
    </source>
</evidence>
<reference evidence="12" key="1">
    <citation type="submission" date="2020-10" db="EMBL/GenBank/DDBJ databases">
        <authorList>
            <person name="Han B."/>
            <person name="Lu T."/>
            <person name="Zhao Q."/>
            <person name="Huang X."/>
            <person name="Zhao Y."/>
        </authorList>
    </citation>
    <scope>NUCLEOTIDE SEQUENCE</scope>
</reference>
<feature type="region of interest" description="Disordered" evidence="9">
    <location>
        <begin position="192"/>
        <end position="213"/>
    </location>
</feature>
<evidence type="ECO:0000256" key="6">
    <source>
        <dbReference type="ARBA" id="ARBA00023125"/>
    </source>
</evidence>
<feature type="compositionally biased region" description="Basic and acidic residues" evidence="9">
    <location>
        <begin position="591"/>
        <end position="612"/>
    </location>
</feature>
<evidence type="ECO:0000313" key="13">
    <source>
        <dbReference type="Proteomes" id="UP000604825"/>
    </source>
</evidence>
<dbReference type="EMBL" id="CAJGYO010000850">
    <property type="protein sequence ID" value="CAD6343885.1"/>
    <property type="molecule type" value="Genomic_DNA"/>
</dbReference>
<feature type="domain" description="C3H1-type" evidence="11">
    <location>
        <begin position="246"/>
        <end position="274"/>
    </location>
</feature>
<keyword evidence="13" id="KW-1185">Reference proteome</keyword>
<feature type="region of interest" description="Disordered" evidence="9">
    <location>
        <begin position="447"/>
        <end position="783"/>
    </location>
</feature>
<dbReference type="Pfam" id="PF00642">
    <property type="entry name" value="zf-CCCH"/>
    <property type="match status" value="1"/>
</dbReference>
<feature type="zinc finger region" description="C3H1-type" evidence="8">
    <location>
        <begin position="380"/>
        <end position="410"/>
    </location>
</feature>
<dbReference type="Gene3D" id="3.30.70.330">
    <property type="match status" value="1"/>
</dbReference>
<evidence type="ECO:0000256" key="1">
    <source>
        <dbReference type="ARBA" id="ARBA00022723"/>
    </source>
</evidence>
<feature type="domain" description="RRM" evidence="10">
    <location>
        <begin position="278"/>
        <end position="378"/>
    </location>
</feature>
<feature type="compositionally biased region" description="Basic and acidic residues" evidence="9">
    <location>
        <begin position="647"/>
        <end position="658"/>
    </location>
</feature>
<feature type="compositionally biased region" description="Polar residues" evidence="9">
    <location>
        <begin position="529"/>
        <end position="538"/>
    </location>
</feature>
<dbReference type="InterPro" id="IPR035979">
    <property type="entry name" value="RBD_domain_sf"/>
</dbReference>
<organism evidence="12 13">
    <name type="scientific">Miscanthus lutarioriparius</name>
    <dbReference type="NCBI Taxonomy" id="422564"/>
    <lineage>
        <taxon>Eukaryota</taxon>
        <taxon>Viridiplantae</taxon>
        <taxon>Streptophyta</taxon>
        <taxon>Embryophyta</taxon>
        <taxon>Tracheophyta</taxon>
        <taxon>Spermatophyta</taxon>
        <taxon>Magnoliopsida</taxon>
        <taxon>Liliopsida</taxon>
        <taxon>Poales</taxon>
        <taxon>Poaceae</taxon>
        <taxon>PACMAD clade</taxon>
        <taxon>Panicoideae</taxon>
        <taxon>Andropogonodae</taxon>
        <taxon>Andropogoneae</taxon>
        <taxon>Saccharinae</taxon>
        <taxon>Miscanthus</taxon>
    </lineage>
</organism>
<dbReference type="PROSITE" id="PS50103">
    <property type="entry name" value="ZF_C3H1"/>
    <property type="match status" value="2"/>
</dbReference>
<accession>A0A811SRM2</accession>
<evidence type="ECO:0000256" key="5">
    <source>
        <dbReference type="ARBA" id="ARBA00022884"/>
    </source>
</evidence>
<dbReference type="InterPro" id="IPR009145">
    <property type="entry name" value="U2AF_small"/>
</dbReference>
<feature type="compositionally biased region" description="Basic residues" evidence="9">
    <location>
        <begin position="725"/>
        <end position="736"/>
    </location>
</feature>
<keyword evidence="5 7" id="KW-0694">RNA-binding</keyword>
<evidence type="ECO:0000256" key="4">
    <source>
        <dbReference type="ARBA" id="ARBA00022833"/>
    </source>
</evidence>
<dbReference type="PROSITE" id="PS50102">
    <property type="entry name" value="RRM"/>
    <property type="match status" value="1"/>
</dbReference>
<feature type="region of interest" description="Disordered" evidence="9">
    <location>
        <begin position="44"/>
        <end position="90"/>
    </location>
</feature>
<dbReference type="SMART" id="SM00361">
    <property type="entry name" value="RRM_1"/>
    <property type="match status" value="1"/>
</dbReference>
<keyword evidence="6" id="KW-0238">DNA-binding</keyword>
<evidence type="ECO:0000256" key="8">
    <source>
        <dbReference type="PROSITE-ProRule" id="PRU00723"/>
    </source>
</evidence>
<dbReference type="Pfam" id="PF00076">
    <property type="entry name" value="RRM_1"/>
    <property type="match status" value="1"/>
</dbReference>
<feature type="domain" description="C3H1-type" evidence="11">
    <location>
        <begin position="380"/>
        <end position="410"/>
    </location>
</feature>
<evidence type="ECO:0000256" key="9">
    <source>
        <dbReference type="SAM" id="MobiDB-lite"/>
    </source>
</evidence>
<feature type="compositionally biased region" description="Basic and acidic residues" evidence="9">
    <location>
        <begin position="761"/>
        <end position="771"/>
    </location>
</feature>
<dbReference type="SMART" id="SM00356">
    <property type="entry name" value="ZnF_C3H1"/>
    <property type="match status" value="2"/>
</dbReference>
<dbReference type="InterPro" id="IPR000571">
    <property type="entry name" value="Znf_CCCH"/>
</dbReference>
<gene>
    <name evidence="12" type="ORF">NCGR_LOCUS67983</name>
</gene>
<dbReference type="InterPro" id="IPR000504">
    <property type="entry name" value="RRM_dom"/>
</dbReference>
<name>A0A811SRM2_9POAL</name>